<keyword evidence="3" id="KW-1185">Reference proteome</keyword>
<proteinExistence type="predicted"/>
<reference evidence="2" key="1">
    <citation type="submission" date="2020-10" db="EMBL/GenBank/DDBJ databases">
        <title>Paenihalocynthiibacter styelae gen. nov., sp. nov., isolated from stalked sea squirt Styela clava.</title>
        <authorList>
            <person name="Kim Y.-O."/>
            <person name="Yoon J.-H."/>
        </authorList>
    </citation>
    <scope>NUCLEOTIDE SEQUENCE</scope>
    <source>
        <strain evidence="2">MYP1-1</strain>
    </source>
</reference>
<keyword evidence="1" id="KW-1133">Transmembrane helix</keyword>
<dbReference type="AlphaFoldDB" id="A0A8J7ICL9"/>
<evidence type="ECO:0000256" key="1">
    <source>
        <dbReference type="SAM" id="Phobius"/>
    </source>
</evidence>
<accession>A0A8J7ICL9</accession>
<dbReference type="RefSeq" id="WP_228848342.1">
    <property type="nucleotide sequence ID" value="NZ_JADCKQ010000004.1"/>
</dbReference>
<name>A0A8J7ICL9_9RHOB</name>
<gene>
    <name evidence="2" type="ORF">H1D41_07705</name>
</gene>
<organism evidence="2 3">
    <name type="scientific">Halocynthiibacter styelae</name>
    <dbReference type="NCBI Taxonomy" id="2761955"/>
    <lineage>
        <taxon>Bacteria</taxon>
        <taxon>Pseudomonadati</taxon>
        <taxon>Pseudomonadota</taxon>
        <taxon>Alphaproteobacteria</taxon>
        <taxon>Rhodobacterales</taxon>
        <taxon>Paracoccaceae</taxon>
        <taxon>Halocynthiibacter</taxon>
    </lineage>
</organism>
<evidence type="ECO:0000313" key="2">
    <source>
        <dbReference type="EMBL" id="MBI1493513.1"/>
    </source>
</evidence>
<feature type="transmembrane region" description="Helical" evidence="1">
    <location>
        <begin position="6"/>
        <end position="29"/>
    </location>
</feature>
<sequence>MKNMKYYFPLFFMPLATTFGYFLFSGVYVHAVLWGDQGRFSVCDAERPIEITVRNMTFNSLENVELELELWQGSDTANHFIVLGQYGNIRIDRLVPSFQSETFCFDDRLFAQFRERYQDNTQGAASLLAASARQMEFWSSEYIPYLLRYTVVADLKDWEFVND</sequence>
<keyword evidence="1" id="KW-0472">Membrane</keyword>
<protein>
    <submittedName>
        <fullName evidence="2">Uncharacterized protein</fullName>
    </submittedName>
</protein>
<dbReference type="Proteomes" id="UP000640583">
    <property type="component" value="Unassembled WGS sequence"/>
</dbReference>
<dbReference type="EMBL" id="JADCKQ010000004">
    <property type="protein sequence ID" value="MBI1493513.1"/>
    <property type="molecule type" value="Genomic_DNA"/>
</dbReference>
<keyword evidence="1" id="KW-0812">Transmembrane</keyword>
<evidence type="ECO:0000313" key="3">
    <source>
        <dbReference type="Proteomes" id="UP000640583"/>
    </source>
</evidence>
<comment type="caution">
    <text evidence="2">The sequence shown here is derived from an EMBL/GenBank/DDBJ whole genome shotgun (WGS) entry which is preliminary data.</text>
</comment>